<dbReference type="AlphaFoldDB" id="A0AAW0SQ26"/>
<dbReference type="SUPFAM" id="SSF53850">
    <property type="entry name" value="Periplasmic binding protein-like II"/>
    <property type="match status" value="1"/>
</dbReference>
<dbReference type="Pfam" id="PF10613">
    <property type="entry name" value="Lig_chan-Glu_bd"/>
    <property type="match status" value="1"/>
</dbReference>
<feature type="signal peptide" evidence="14">
    <location>
        <begin position="1"/>
        <end position="22"/>
    </location>
</feature>
<keyword evidence="7" id="KW-0406">Ion transport</keyword>
<evidence type="ECO:0008006" key="19">
    <source>
        <dbReference type="Google" id="ProtNLM"/>
    </source>
</evidence>
<keyword evidence="4" id="KW-1003">Cell membrane</keyword>
<feature type="transmembrane region" description="Helical" evidence="13">
    <location>
        <begin position="316"/>
        <end position="334"/>
    </location>
</feature>
<evidence type="ECO:0000256" key="7">
    <source>
        <dbReference type="ARBA" id="ARBA00023065"/>
    </source>
</evidence>
<feature type="domain" description="Ionotropic glutamate receptor C-terminal" evidence="15">
    <location>
        <begin position="315"/>
        <end position="593"/>
    </location>
</feature>
<evidence type="ECO:0000256" key="1">
    <source>
        <dbReference type="ARBA" id="ARBA00004651"/>
    </source>
</evidence>
<feature type="chain" id="PRO_5043777102" description="Variant Ionotropic Glutamate Receptor" evidence="14">
    <location>
        <begin position="23"/>
        <end position="610"/>
    </location>
</feature>
<keyword evidence="5 13" id="KW-0812">Transmembrane</keyword>
<evidence type="ECO:0000256" key="14">
    <source>
        <dbReference type="SAM" id="SignalP"/>
    </source>
</evidence>
<comment type="similarity">
    <text evidence="2">Belongs to the glutamate-gated ion channel (TC 1.A.10.1) family.</text>
</comment>
<dbReference type="Pfam" id="PF00060">
    <property type="entry name" value="Lig_chan"/>
    <property type="match status" value="1"/>
</dbReference>
<protein>
    <recommendedName>
        <fullName evidence="19">Variant Ionotropic Glutamate Receptor</fullName>
    </recommendedName>
</protein>
<dbReference type="InterPro" id="IPR019594">
    <property type="entry name" value="Glu/Gly-bd"/>
</dbReference>
<keyword evidence="11" id="KW-1071">Ligand-gated ion channel</keyword>
<keyword evidence="10" id="KW-0325">Glycoprotein</keyword>
<reference evidence="17 18" key="1">
    <citation type="submission" date="2023-03" db="EMBL/GenBank/DDBJ databases">
        <title>High-quality genome of Scylla paramamosain provides insights in environmental adaptation.</title>
        <authorList>
            <person name="Zhang L."/>
        </authorList>
    </citation>
    <scope>NUCLEOTIDE SEQUENCE [LARGE SCALE GENOMIC DNA]</scope>
    <source>
        <strain evidence="17">LZ_2023a</strain>
        <tissue evidence="17">Muscle</tissue>
    </source>
</reference>
<feature type="transmembrane region" description="Helical" evidence="13">
    <location>
        <begin position="346"/>
        <end position="364"/>
    </location>
</feature>
<comment type="caution">
    <text evidence="17">The sequence shown here is derived from an EMBL/GenBank/DDBJ whole genome shotgun (WGS) entry which is preliminary data.</text>
</comment>
<dbReference type="PANTHER" id="PTHR42643:SF24">
    <property type="entry name" value="IONOTROPIC RECEPTOR 60A"/>
    <property type="match status" value="1"/>
</dbReference>
<proteinExistence type="inferred from homology"/>
<evidence type="ECO:0000313" key="17">
    <source>
        <dbReference type="EMBL" id="KAK8377458.1"/>
    </source>
</evidence>
<dbReference type="InterPro" id="IPR001320">
    <property type="entry name" value="Iontro_rcpt_C"/>
</dbReference>
<keyword evidence="18" id="KW-1185">Reference proteome</keyword>
<dbReference type="PANTHER" id="PTHR42643">
    <property type="entry name" value="IONOTROPIC RECEPTOR 20A-RELATED"/>
    <property type="match status" value="1"/>
</dbReference>
<comment type="subcellular location">
    <subcellularLocation>
        <location evidence="1">Cell membrane</location>
        <topology evidence="1">Multi-pass membrane protein</topology>
    </subcellularLocation>
</comment>
<evidence type="ECO:0000256" key="11">
    <source>
        <dbReference type="ARBA" id="ARBA00023286"/>
    </source>
</evidence>
<dbReference type="GO" id="GO:0050906">
    <property type="term" value="P:detection of stimulus involved in sensory perception"/>
    <property type="evidence" value="ECO:0007669"/>
    <property type="project" value="UniProtKB-ARBA"/>
</dbReference>
<keyword evidence="12" id="KW-0407">Ion channel</keyword>
<evidence type="ECO:0000256" key="13">
    <source>
        <dbReference type="SAM" id="Phobius"/>
    </source>
</evidence>
<evidence type="ECO:0000256" key="12">
    <source>
        <dbReference type="ARBA" id="ARBA00023303"/>
    </source>
</evidence>
<gene>
    <name evidence="17" type="ORF">O3P69_013831</name>
</gene>
<evidence type="ECO:0000259" key="15">
    <source>
        <dbReference type="Pfam" id="PF00060"/>
    </source>
</evidence>
<dbReference type="Gene3D" id="1.10.287.70">
    <property type="match status" value="1"/>
</dbReference>
<evidence type="ECO:0000259" key="16">
    <source>
        <dbReference type="Pfam" id="PF10613"/>
    </source>
</evidence>
<evidence type="ECO:0000256" key="2">
    <source>
        <dbReference type="ARBA" id="ARBA00008685"/>
    </source>
</evidence>
<dbReference type="GO" id="GO:0005886">
    <property type="term" value="C:plasma membrane"/>
    <property type="evidence" value="ECO:0007669"/>
    <property type="project" value="UniProtKB-SubCell"/>
</dbReference>
<sequence length="610" mass="67974">MLVLAGVTPLVILCSVVTRAGAAGLNVGEVMHPGGGWEEHVAHAASQVVQVYLAECHLVLAAPSPSHALPHLIRRLSEVGELAVFLQPCGGAKVFHGTTKNKVVLGNDGVPYFWREVWGSSKATCRAFLLDYTACGTDTAARLLSWSGLWLQPDTRVIMLGGREDADELFRHAALRNNQHKDFLGHRMNIVLMPYFPYISYRVEHNASATTVHLEDSLNTRMVNSLAPYMNFTYEGREPADRQWGVPGSGGNWTGIVGTLQHELADFSMDLTRTPGRSEVVEYSRIYIDESIVILSSKPKPLPEYLSLIRPLEGEVWGAIVVCVMVWGTVLWVMERLFHWITGRRYLSFSSSIFYGWGLLLQDHPFKPPSNPTSQILVVFWLLVYLILSTAYSSSLISHLVVKGKSSVINNMEQLAERGKEGWEWGTPASRLTGSHKTFYVTSPTPAIIEVHNGIKITETEEAMALVLKGGFSYIDSYYFSQTLVSTFYTDESGYTPVHISTTQYPVFFGNAWGFRPGAPFRQRISGAIQQFLDSGLITFWMNDVVRSHVREERRASKEKGTQPKLTFEETSDGQVALGLSHLQGCFYALFLGQAAASLSFLCERFSRSR</sequence>
<dbReference type="InterPro" id="IPR052192">
    <property type="entry name" value="Insect_Ionotropic_Sensory_Rcpt"/>
</dbReference>
<keyword evidence="6 13" id="KW-1133">Transmembrane helix</keyword>
<keyword evidence="3" id="KW-0813">Transport</keyword>
<keyword evidence="14" id="KW-0732">Signal</keyword>
<keyword evidence="9" id="KW-0675">Receptor</keyword>
<dbReference type="Proteomes" id="UP001487740">
    <property type="component" value="Unassembled WGS sequence"/>
</dbReference>
<evidence type="ECO:0000256" key="10">
    <source>
        <dbReference type="ARBA" id="ARBA00023180"/>
    </source>
</evidence>
<dbReference type="EMBL" id="JARAKH010000047">
    <property type="protein sequence ID" value="KAK8377458.1"/>
    <property type="molecule type" value="Genomic_DNA"/>
</dbReference>
<dbReference type="Gene3D" id="3.40.190.10">
    <property type="entry name" value="Periplasmic binding protein-like II"/>
    <property type="match status" value="1"/>
</dbReference>
<accession>A0AAW0SQ26</accession>
<name>A0AAW0SQ26_SCYPA</name>
<evidence type="ECO:0000256" key="8">
    <source>
        <dbReference type="ARBA" id="ARBA00023136"/>
    </source>
</evidence>
<evidence type="ECO:0000256" key="9">
    <source>
        <dbReference type="ARBA" id="ARBA00023170"/>
    </source>
</evidence>
<evidence type="ECO:0000256" key="5">
    <source>
        <dbReference type="ARBA" id="ARBA00022692"/>
    </source>
</evidence>
<organism evidence="17 18">
    <name type="scientific">Scylla paramamosain</name>
    <name type="common">Mud crab</name>
    <dbReference type="NCBI Taxonomy" id="85552"/>
    <lineage>
        <taxon>Eukaryota</taxon>
        <taxon>Metazoa</taxon>
        <taxon>Ecdysozoa</taxon>
        <taxon>Arthropoda</taxon>
        <taxon>Crustacea</taxon>
        <taxon>Multicrustacea</taxon>
        <taxon>Malacostraca</taxon>
        <taxon>Eumalacostraca</taxon>
        <taxon>Eucarida</taxon>
        <taxon>Decapoda</taxon>
        <taxon>Pleocyemata</taxon>
        <taxon>Brachyura</taxon>
        <taxon>Eubrachyura</taxon>
        <taxon>Portunoidea</taxon>
        <taxon>Portunidae</taxon>
        <taxon>Portuninae</taxon>
        <taxon>Scylla</taxon>
    </lineage>
</organism>
<evidence type="ECO:0000256" key="6">
    <source>
        <dbReference type="ARBA" id="ARBA00022989"/>
    </source>
</evidence>
<feature type="transmembrane region" description="Helical" evidence="13">
    <location>
        <begin position="376"/>
        <end position="402"/>
    </location>
</feature>
<evidence type="ECO:0000313" key="18">
    <source>
        <dbReference type="Proteomes" id="UP001487740"/>
    </source>
</evidence>
<dbReference type="GO" id="GO:0015276">
    <property type="term" value="F:ligand-gated monoatomic ion channel activity"/>
    <property type="evidence" value="ECO:0007669"/>
    <property type="project" value="InterPro"/>
</dbReference>
<keyword evidence="8 13" id="KW-0472">Membrane</keyword>
<evidence type="ECO:0000256" key="4">
    <source>
        <dbReference type="ARBA" id="ARBA00022475"/>
    </source>
</evidence>
<feature type="domain" description="Ionotropic glutamate receptor L-glutamate and glycine-binding" evidence="16">
    <location>
        <begin position="190"/>
        <end position="299"/>
    </location>
</feature>
<evidence type="ECO:0000256" key="3">
    <source>
        <dbReference type="ARBA" id="ARBA00022448"/>
    </source>
</evidence>